<reference evidence="2" key="2">
    <citation type="submission" date="2023-06" db="EMBL/GenBank/DDBJ databases">
        <authorList>
            <person name="Swenson N.G."/>
            <person name="Wegrzyn J.L."/>
            <person name="Mcevoy S.L."/>
        </authorList>
    </citation>
    <scope>NUCLEOTIDE SEQUENCE</scope>
    <source>
        <strain evidence="2">NS2018</strain>
        <tissue evidence="2">Leaf</tissue>
    </source>
</reference>
<evidence type="ECO:0000313" key="2">
    <source>
        <dbReference type="EMBL" id="KAK0576808.1"/>
    </source>
</evidence>
<proteinExistence type="predicted"/>
<reference evidence="2" key="1">
    <citation type="journal article" date="2022" name="Plant J.">
        <title>Strategies of tolerance reflected in two North American maple genomes.</title>
        <authorList>
            <person name="McEvoy S.L."/>
            <person name="Sezen U.U."/>
            <person name="Trouern-Trend A."/>
            <person name="McMahon S.M."/>
            <person name="Schaberg P.G."/>
            <person name="Yang J."/>
            <person name="Wegrzyn J.L."/>
            <person name="Swenson N.G."/>
        </authorList>
    </citation>
    <scope>NUCLEOTIDE SEQUENCE</scope>
    <source>
        <strain evidence="2">NS2018</strain>
    </source>
</reference>
<comment type="caution">
    <text evidence="2">The sequence shown here is derived from an EMBL/GenBank/DDBJ whole genome shotgun (WGS) entry which is preliminary data.</text>
</comment>
<feature type="compositionally biased region" description="Basic and acidic residues" evidence="1">
    <location>
        <begin position="36"/>
        <end position="49"/>
    </location>
</feature>
<evidence type="ECO:0000256" key="1">
    <source>
        <dbReference type="SAM" id="MobiDB-lite"/>
    </source>
</evidence>
<dbReference type="AlphaFoldDB" id="A0AA39VFU9"/>
<accession>A0AA39VFU9</accession>
<dbReference type="Proteomes" id="UP001168877">
    <property type="component" value="Unassembled WGS sequence"/>
</dbReference>
<evidence type="ECO:0000313" key="3">
    <source>
        <dbReference type="Proteomes" id="UP001168877"/>
    </source>
</evidence>
<dbReference type="EMBL" id="JAUESC010000386">
    <property type="protein sequence ID" value="KAK0576808.1"/>
    <property type="molecule type" value="Genomic_DNA"/>
</dbReference>
<keyword evidence="3" id="KW-1185">Reference proteome</keyword>
<protein>
    <submittedName>
        <fullName evidence="2">Uncharacterized protein</fullName>
    </submittedName>
</protein>
<sequence>MGWRPEYQPGSNMGRRTHCVSRVVGLDGCKRNSPRGIRERKEKEKEITGRKPPGKSIPSFLDANHRLRGFAQEERFLR</sequence>
<organism evidence="2 3">
    <name type="scientific">Acer saccharum</name>
    <name type="common">Sugar maple</name>
    <dbReference type="NCBI Taxonomy" id="4024"/>
    <lineage>
        <taxon>Eukaryota</taxon>
        <taxon>Viridiplantae</taxon>
        <taxon>Streptophyta</taxon>
        <taxon>Embryophyta</taxon>
        <taxon>Tracheophyta</taxon>
        <taxon>Spermatophyta</taxon>
        <taxon>Magnoliopsida</taxon>
        <taxon>eudicotyledons</taxon>
        <taxon>Gunneridae</taxon>
        <taxon>Pentapetalae</taxon>
        <taxon>rosids</taxon>
        <taxon>malvids</taxon>
        <taxon>Sapindales</taxon>
        <taxon>Sapindaceae</taxon>
        <taxon>Hippocastanoideae</taxon>
        <taxon>Acereae</taxon>
        <taxon>Acer</taxon>
    </lineage>
</organism>
<gene>
    <name evidence="2" type="ORF">LWI29_023605</name>
</gene>
<feature type="region of interest" description="Disordered" evidence="1">
    <location>
        <begin position="30"/>
        <end position="61"/>
    </location>
</feature>
<name>A0AA39VFU9_ACESA</name>